<protein>
    <submittedName>
        <fullName evidence="1">120_t:CDS:1</fullName>
    </submittedName>
</protein>
<gene>
    <name evidence="1" type="ORF">AMORRO_LOCUS13323</name>
</gene>
<dbReference type="OrthoDB" id="2437098at2759"/>
<dbReference type="EMBL" id="CAJVPV010022373">
    <property type="protein sequence ID" value="CAG8720699.1"/>
    <property type="molecule type" value="Genomic_DNA"/>
</dbReference>
<feature type="non-terminal residue" evidence="1">
    <location>
        <position position="1"/>
    </location>
</feature>
<sequence>APEAFWRLSEYEMQEKSHTIIRLPVHLPNKQNIFFSVGNEAKALHVAQTQHTMLTAWFKLNENDINARTIIYHNIPLFYMFQKSTKIWKKRVKYTEKIIGRMYTVYPSDMERFCLRLLLLHTPGAISFEDLRTVNNYVYTSFHEAALMRELLDDDNE</sequence>
<comment type="caution">
    <text evidence="1">The sequence shown here is derived from an EMBL/GenBank/DDBJ whole genome shotgun (WGS) entry which is preliminary data.</text>
</comment>
<name>A0A9N9NCQ9_9GLOM</name>
<accession>A0A9N9NCQ9</accession>
<proteinExistence type="predicted"/>
<reference evidence="1" key="1">
    <citation type="submission" date="2021-06" db="EMBL/GenBank/DDBJ databases">
        <authorList>
            <person name="Kallberg Y."/>
            <person name="Tangrot J."/>
            <person name="Rosling A."/>
        </authorList>
    </citation>
    <scope>NUCLEOTIDE SEQUENCE</scope>
    <source>
        <strain evidence="1">CL551</strain>
    </source>
</reference>
<evidence type="ECO:0000313" key="2">
    <source>
        <dbReference type="Proteomes" id="UP000789342"/>
    </source>
</evidence>
<evidence type="ECO:0000313" key="1">
    <source>
        <dbReference type="EMBL" id="CAG8720699.1"/>
    </source>
</evidence>
<keyword evidence="2" id="KW-1185">Reference proteome</keyword>
<dbReference type="Proteomes" id="UP000789342">
    <property type="component" value="Unassembled WGS sequence"/>
</dbReference>
<dbReference type="AlphaFoldDB" id="A0A9N9NCQ9"/>
<organism evidence="1 2">
    <name type="scientific">Acaulospora morrowiae</name>
    <dbReference type="NCBI Taxonomy" id="94023"/>
    <lineage>
        <taxon>Eukaryota</taxon>
        <taxon>Fungi</taxon>
        <taxon>Fungi incertae sedis</taxon>
        <taxon>Mucoromycota</taxon>
        <taxon>Glomeromycotina</taxon>
        <taxon>Glomeromycetes</taxon>
        <taxon>Diversisporales</taxon>
        <taxon>Acaulosporaceae</taxon>
        <taxon>Acaulospora</taxon>
    </lineage>
</organism>